<dbReference type="PANTHER" id="PTHR18964">
    <property type="entry name" value="ROK (REPRESSOR, ORF, KINASE) FAMILY"/>
    <property type="match status" value="1"/>
</dbReference>
<dbReference type="Pfam" id="PF13412">
    <property type="entry name" value="HTH_24"/>
    <property type="match status" value="1"/>
</dbReference>
<dbReference type="Gene3D" id="3.30.420.40">
    <property type="match status" value="2"/>
</dbReference>
<dbReference type="GO" id="GO:0016301">
    <property type="term" value="F:kinase activity"/>
    <property type="evidence" value="ECO:0007669"/>
    <property type="project" value="UniProtKB-KW"/>
</dbReference>
<dbReference type="Pfam" id="PF00480">
    <property type="entry name" value="ROK"/>
    <property type="match status" value="1"/>
</dbReference>
<dbReference type="Gene3D" id="1.10.10.10">
    <property type="entry name" value="Winged helix-like DNA-binding domain superfamily/Winged helix DNA-binding domain"/>
    <property type="match status" value="1"/>
</dbReference>
<gene>
    <name evidence="2" type="ORF">GCM10012278_00700</name>
</gene>
<dbReference type="InterPro" id="IPR000600">
    <property type="entry name" value="ROK"/>
</dbReference>
<reference evidence="2" key="2">
    <citation type="submission" date="2020-09" db="EMBL/GenBank/DDBJ databases">
        <authorList>
            <person name="Sun Q."/>
            <person name="Zhou Y."/>
        </authorList>
    </citation>
    <scope>NUCLEOTIDE SEQUENCE</scope>
    <source>
        <strain evidence="2">CGMCC 4.7430</strain>
    </source>
</reference>
<protein>
    <submittedName>
        <fullName evidence="2">Sugar kinase</fullName>
    </submittedName>
</protein>
<accession>A0A917ZYE5</accession>
<dbReference type="AlphaFoldDB" id="A0A917ZYE5"/>
<dbReference type="InterPro" id="IPR043129">
    <property type="entry name" value="ATPase_NBD"/>
</dbReference>
<keyword evidence="2" id="KW-0808">Transferase</keyword>
<dbReference type="SUPFAM" id="SSF46785">
    <property type="entry name" value="Winged helix' DNA-binding domain"/>
    <property type="match status" value="1"/>
</dbReference>
<comment type="similarity">
    <text evidence="1">Belongs to the ROK (NagC/XylR) family.</text>
</comment>
<dbReference type="SUPFAM" id="SSF53067">
    <property type="entry name" value="Actin-like ATPase domain"/>
    <property type="match status" value="1"/>
</dbReference>
<evidence type="ECO:0000313" key="3">
    <source>
        <dbReference type="Proteomes" id="UP000660745"/>
    </source>
</evidence>
<dbReference type="Proteomes" id="UP000660745">
    <property type="component" value="Unassembled WGS sequence"/>
</dbReference>
<dbReference type="EMBL" id="BMNK01000001">
    <property type="protein sequence ID" value="GGP00339.1"/>
    <property type="molecule type" value="Genomic_DNA"/>
</dbReference>
<organism evidence="2 3">
    <name type="scientific">Nonomuraea glycinis</name>
    <dbReference type="NCBI Taxonomy" id="2047744"/>
    <lineage>
        <taxon>Bacteria</taxon>
        <taxon>Bacillati</taxon>
        <taxon>Actinomycetota</taxon>
        <taxon>Actinomycetes</taxon>
        <taxon>Streptosporangiales</taxon>
        <taxon>Streptosporangiaceae</taxon>
        <taxon>Nonomuraea</taxon>
    </lineage>
</organism>
<comment type="caution">
    <text evidence="2">The sequence shown here is derived from an EMBL/GenBank/DDBJ whole genome shotgun (WGS) entry which is preliminary data.</text>
</comment>
<dbReference type="PROSITE" id="PS01125">
    <property type="entry name" value="ROK"/>
    <property type="match status" value="1"/>
</dbReference>
<proteinExistence type="inferred from homology"/>
<reference evidence="2" key="1">
    <citation type="journal article" date="2014" name="Int. J. Syst. Evol. Microbiol.">
        <title>Complete genome sequence of Corynebacterium casei LMG S-19264T (=DSM 44701T), isolated from a smear-ripened cheese.</title>
        <authorList>
            <consortium name="US DOE Joint Genome Institute (JGI-PGF)"/>
            <person name="Walter F."/>
            <person name="Albersmeier A."/>
            <person name="Kalinowski J."/>
            <person name="Ruckert C."/>
        </authorList>
    </citation>
    <scope>NUCLEOTIDE SEQUENCE</scope>
    <source>
        <strain evidence="2">CGMCC 4.7430</strain>
    </source>
</reference>
<name>A0A917ZYE5_9ACTN</name>
<evidence type="ECO:0000256" key="1">
    <source>
        <dbReference type="ARBA" id="ARBA00006479"/>
    </source>
</evidence>
<dbReference type="InterPro" id="IPR036388">
    <property type="entry name" value="WH-like_DNA-bd_sf"/>
</dbReference>
<dbReference type="InterPro" id="IPR049874">
    <property type="entry name" value="ROK_cs"/>
</dbReference>
<dbReference type="PANTHER" id="PTHR18964:SF173">
    <property type="entry name" value="GLUCOKINASE"/>
    <property type="match status" value="1"/>
</dbReference>
<sequence>MTSAPGSPGDVLTLISAGFATTRSDLARLTGLARSTIAQRVDALIERGLVEETESGESTGGRPPRQLRLHTEQHAFAGVDLGATHCRITLMDMSGEVLASCEDQLLIGDGPETVLAHVDGRLDRLLTEAGRPRAALRAIGMGVPGPVEYATGRPNNPPIMPGWNDYPIPEYFDGAAVLVDNDVNVMALGEQRNAFADTHHLLFVKVGTGIGCGIVAEGRLHRGAQGSAGDIGHIRVNGHDDAGCRCGNSACLEAVAGGAAVARRLTELGIAAETGADVVALVQAGNTQALRLVREAGRLIGEVLASLVNFFNPEVIVIGGALSRVHEHLLAGIRETVYRRSLPLATHHLSIVPSRMGINAAALGAGMLAIEHYLSPENVNRIVNA</sequence>
<dbReference type="RefSeq" id="WP_189136423.1">
    <property type="nucleotide sequence ID" value="NZ_BMNK01000001.1"/>
</dbReference>
<keyword evidence="2" id="KW-0418">Kinase</keyword>
<dbReference type="InterPro" id="IPR036390">
    <property type="entry name" value="WH_DNA-bd_sf"/>
</dbReference>
<evidence type="ECO:0000313" key="2">
    <source>
        <dbReference type="EMBL" id="GGP00339.1"/>
    </source>
</evidence>
<keyword evidence="3" id="KW-1185">Reference proteome</keyword>